<organism evidence="2 3">
    <name type="scientific">Caenorhabditis elegans</name>
    <dbReference type="NCBI Taxonomy" id="6239"/>
    <lineage>
        <taxon>Eukaryota</taxon>
        <taxon>Metazoa</taxon>
        <taxon>Ecdysozoa</taxon>
        <taxon>Nematoda</taxon>
        <taxon>Chromadorea</taxon>
        <taxon>Rhabditida</taxon>
        <taxon>Rhabditina</taxon>
        <taxon>Rhabditomorpha</taxon>
        <taxon>Rhabditoidea</taxon>
        <taxon>Rhabditidae</taxon>
        <taxon>Peloderinae</taxon>
        <taxon>Caenorhabditis</taxon>
    </lineage>
</organism>
<feature type="compositionally biased region" description="Low complexity" evidence="1">
    <location>
        <begin position="37"/>
        <end position="61"/>
    </location>
</feature>
<dbReference type="InParanoid" id="Q19138"/>
<evidence type="ECO:0000313" key="4">
    <source>
        <dbReference type="WormBase" id="F07A5.2"/>
    </source>
</evidence>
<sequence length="310" mass="34200">MAKSNSNNSHNEADTLSSLLSSVGSSYDGESDSTFVSTGTTPSSSRRSRLDSFLSTTSSSKSRPRIKSKLPRSSSSGFSGTGSERSISSKRSKIGNTSGNRNKISQSARRRLLQAEIESRRNRSNKSPGSSRKSILKKSPMKKRRSLSRKSLPKKEHIPPVQKFAIIKNPAARNQVRGFVAEYAQDPEFEAFELLVDGIPFVALSLMNAHPDLRGRFKPVPPPTPMKKHTPGINSPRKRPLRRESISSVNSKSVRFTDEGSSFSKRARKSSSGDVDSSIRELGETVSDAMIDTGRQYNDLWKDRAHSVEK</sequence>
<feature type="compositionally biased region" description="Basic residues" evidence="1">
    <location>
        <begin position="134"/>
        <end position="152"/>
    </location>
</feature>
<dbReference type="WormBase" id="F07A5.2">
    <property type="protein sequence ID" value="CE05555"/>
    <property type="gene ID" value="WBGene00008541"/>
    <property type="gene designation" value="spsp-1"/>
</dbReference>
<dbReference type="OrthoDB" id="5869520at2759"/>
<dbReference type="AGR" id="WB:WBGene00008541"/>
<gene>
    <name evidence="2 4" type="primary">spsp-1</name>
    <name evidence="2" type="ORF">CELE_F07A5.2</name>
    <name evidence="4" type="ORF">F07A5.2</name>
</gene>
<keyword evidence="3" id="KW-1185">Reference proteome</keyword>
<dbReference type="CTD" id="172489"/>
<dbReference type="eggNOG" id="ENOG502THE8">
    <property type="taxonomic scope" value="Eukaryota"/>
</dbReference>
<evidence type="ECO:0000313" key="2">
    <source>
        <dbReference type="EMBL" id="CAA96617.1"/>
    </source>
</evidence>
<feature type="region of interest" description="Disordered" evidence="1">
    <location>
        <begin position="219"/>
        <end position="279"/>
    </location>
</feature>
<feature type="compositionally biased region" description="Low complexity" evidence="1">
    <location>
        <begin position="16"/>
        <end position="26"/>
    </location>
</feature>
<dbReference type="Bgee" id="WBGene00008541">
    <property type="expression patterns" value="Expressed in material anatomical entity and 3 other cell types or tissues"/>
</dbReference>
<feature type="compositionally biased region" description="Low complexity" evidence="1">
    <location>
        <begin position="71"/>
        <end position="86"/>
    </location>
</feature>
<dbReference type="UCSC" id="F07A5.2">
    <property type="organism name" value="c. elegans"/>
</dbReference>
<feature type="region of interest" description="Disordered" evidence="1">
    <location>
        <begin position="1"/>
        <end position="161"/>
    </location>
</feature>
<name>Q19138_CAEEL</name>
<dbReference type="AlphaFoldDB" id="Q19138"/>
<reference evidence="2 3" key="1">
    <citation type="journal article" date="1998" name="Science">
        <title>Genome sequence of the nematode C. elegans: a platform for investigating biology.</title>
        <authorList>
            <consortium name="The C. elegans sequencing consortium"/>
            <person name="Sulson J.E."/>
            <person name="Waterston R."/>
        </authorList>
    </citation>
    <scope>NUCLEOTIDE SEQUENCE [LARGE SCALE GENOMIC DNA]</scope>
    <source>
        <strain evidence="2 3">Bristol N2</strain>
    </source>
</reference>
<evidence type="ECO:0000313" key="3">
    <source>
        <dbReference type="Proteomes" id="UP000001940"/>
    </source>
</evidence>
<dbReference type="DIP" id="DIP-24604N"/>
<evidence type="ECO:0000256" key="1">
    <source>
        <dbReference type="SAM" id="MobiDB-lite"/>
    </source>
</evidence>
<proteinExistence type="predicted"/>
<dbReference type="RefSeq" id="NP_492080.1">
    <property type="nucleotide sequence ID" value="NM_059679.7"/>
</dbReference>
<dbReference type="OMA" id="KCVRFTD"/>
<dbReference type="PIR" id="T20535">
    <property type="entry name" value="T20535"/>
</dbReference>
<dbReference type="HOGENOM" id="CLU_1031463_0_0_1"/>
<dbReference type="FunCoup" id="Q19138">
    <property type="interactions" value="829"/>
</dbReference>
<dbReference type="Proteomes" id="UP000001940">
    <property type="component" value="Chromosome I"/>
</dbReference>
<dbReference type="GeneID" id="172489"/>
<feature type="compositionally biased region" description="Polar residues" evidence="1">
    <location>
        <begin position="1"/>
        <end position="10"/>
    </location>
</feature>
<dbReference type="KEGG" id="cel:CELE_F07A5.2"/>
<feature type="compositionally biased region" description="Polar residues" evidence="1">
    <location>
        <begin position="96"/>
        <end position="107"/>
    </location>
</feature>
<protein>
    <submittedName>
        <fullName evidence="2">Expressed conserved protein</fullName>
    </submittedName>
</protein>
<dbReference type="EMBL" id="BX284601">
    <property type="protein sequence ID" value="CAA96617.1"/>
    <property type="molecule type" value="Genomic_DNA"/>
</dbReference>
<dbReference type="STRING" id="6239.F07A5.2.1"/>
<feature type="compositionally biased region" description="Basic residues" evidence="1">
    <location>
        <begin position="226"/>
        <end position="241"/>
    </location>
</feature>
<dbReference type="PaxDb" id="6239-F07A5.2"/>
<accession>Q19138</accession>